<dbReference type="Proteomes" id="UP000263900">
    <property type="component" value="Chromosome"/>
</dbReference>
<dbReference type="AlphaFoldDB" id="A0A3B7ML11"/>
<evidence type="ECO:0000313" key="2">
    <source>
        <dbReference type="Proteomes" id="UP000263900"/>
    </source>
</evidence>
<protein>
    <submittedName>
        <fullName evidence="1">Uncharacterized protein</fullName>
    </submittedName>
</protein>
<name>A0A3B7ML11_9BACT</name>
<evidence type="ECO:0000313" key="1">
    <source>
        <dbReference type="EMBL" id="AXY75154.1"/>
    </source>
</evidence>
<reference evidence="1 2" key="1">
    <citation type="submission" date="2018-09" db="EMBL/GenBank/DDBJ databases">
        <title>Genome sequencing of strain 6GH32-13.</title>
        <authorList>
            <person name="Weon H.-Y."/>
            <person name="Heo J."/>
            <person name="Kwon S.-W."/>
        </authorList>
    </citation>
    <scope>NUCLEOTIDE SEQUENCE [LARGE SCALE GENOMIC DNA]</scope>
    <source>
        <strain evidence="1 2">5GH32-13</strain>
    </source>
</reference>
<proteinExistence type="predicted"/>
<keyword evidence="2" id="KW-1185">Reference proteome</keyword>
<gene>
    <name evidence="1" type="ORF">D3H65_14715</name>
</gene>
<dbReference type="KEGG" id="pseg:D3H65_14715"/>
<organism evidence="1 2">
    <name type="scientific">Paraflavitalea soli</name>
    <dbReference type="NCBI Taxonomy" id="2315862"/>
    <lineage>
        <taxon>Bacteria</taxon>
        <taxon>Pseudomonadati</taxon>
        <taxon>Bacteroidota</taxon>
        <taxon>Chitinophagia</taxon>
        <taxon>Chitinophagales</taxon>
        <taxon>Chitinophagaceae</taxon>
        <taxon>Paraflavitalea</taxon>
    </lineage>
</organism>
<dbReference type="EMBL" id="CP032157">
    <property type="protein sequence ID" value="AXY75154.1"/>
    <property type="molecule type" value="Genomic_DNA"/>
</dbReference>
<sequence length="121" mass="13739">MAVIVRFPREAFLPENHLQMLTKMIGACKLNLGDVAIVNDATQRVNINVLKDQLSPKRILLFGVTPEETGLPLNFPAFKDQEYAGSTYLYTPSLDELNQETEEGKMLKRKLWESLKKIFGV</sequence>
<dbReference type="OrthoDB" id="824384at2"/>
<accession>A0A3B7ML11</accession>